<evidence type="ECO:0000256" key="1">
    <source>
        <dbReference type="SAM" id="SignalP"/>
    </source>
</evidence>
<protein>
    <recommendedName>
        <fullName evidence="4">PsbP C-terminal domain-containing protein</fullName>
    </recommendedName>
</protein>
<evidence type="ECO:0000313" key="2">
    <source>
        <dbReference type="EMBL" id="PIS42775.1"/>
    </source>
</evidence>
<dbReference type="EMBL" id="PEXU01000020">
    <property type="protein sequence ID" value="PIS42775.1"/>
    <property type="molecule type" value="Genomic_DNA"/>
</dbReference>
<organism evidence="2 3">
    <name type="scientific">Candidatus Kerfeldbacteria bacterium CG08_land_8_20_14_0_20_40_16</name>
    <dbReference type="NCBI Taxonomy" id="2014244"/>
    <lineage>
        <taxon>Bacteria</taxon>
        <taxon>Candidatus Kerfeldiibacteriota</taxon>
    </lineage>
</organism>
<feature type="signal peptide" evidence="1">
    <location>
        <begin position="1"/>
        <end position="19"/>
    </location>
</feature>
<reference evidence="2 3" key="1">
    <citation type="submission" date="2017-09" db="EMBL/GenBank/DDBJ databases">
        <title>Depth-based differentiation of microbial function through sediment-hosted aquifers and enrichment of novel symbionts in the deep terrestrial subsurface.</title>
        <authorList>
            <person name="Probst A.J."/>
            <person name="Ladd B."/>
            <person name="Jarett J.K."/>
            <person name="Geller-Mcgrath D.E."/>
            <person name="Sieber C.M."/>
            <person name="Emerson J.B."/>
            <person name="Anantharaman K."/>
            <person name="Thomas B.C."/>
            <person name="Malmstrom R."/>
            <person name="Stieglmeier M."/>
            <person name="Klingl A."/>
            <person name="Woyke T."/>
            <person name="Ryan C.M."/>
            <person name="Banfield J.F."/>
        </authorList>
    </citation>
    <scope>NUCLEOTIDE SEQUENCE [LARGE SCALE GENOMIC DNA]</scope>
    <source>
        <strain evidence="2">CG08_land_8_20_14_0_20_40_16</strain>
    </source>
</reference>
<feature type="chain" id="PRO_5013641619" description="PsbP C-terminal domain-containing protein" evidence="1">
    <location>
        <begin position="20"/>
        <end position="187"/>
    </location>
</feature>
<dbReference type="Proteomes" id="UP000231542">
    <property type="component" value="Unassembled WGS sequence"/>
</dbReference>
<dbReference type="AlphaFoldDB" id="A0A2H0YWB2"/>
<gene>
    <name evidence="2" type="ORF">COT24_01730</name>
</gene>
<dbReference type="Pfam" id="PF18933">
    <property type="entry name" value="PsbP_2"/>
    <property type="match status" value="1"/>
</dbReference>
<evidence type="ECO:0008006" key="4">
    <source>
        <dbReference type="Google" id="ProtNLM"/>
    </source>
</evidence>
<proteinExistence type="predicted"/>
<name>A0A2H0YWB2_9BACT</name>
<accession>A0A2H0YWB2</accession>
<comment type="caution">
    <text evidence="2">The sequence shown here is derived from an EMBL/GenBank/DDBJ whole genome shotgun (WGS) entry which is preliminary data.</text>
</comment>
<keyword evidence="1" id="KW-0732">Signal</keyword>
<sequence length="187" mass="20340">MKKVLLIAAFLIVGLTASAILTNAAFQASEESKSADNSATNSLKEYSNPEFGYKFQYPSDWSIYVSQASPVGHVKISSSNLNFKGDKVTSGTFVEVYAMAKQDSATLDSWLSELDQKNTDIPILSEEAIDLNGLSAVKRVVGTLGDANVPSFDIYLESENRIYEIAGPQDIAVQNELEGIINSFQIQ</sequence>
<evidence type="ECO:0000313" key="3">
    <source>
        <dbReference type="Proteomes" id="UP000231542"/>
    </source>
</evidence>